<dbReference type="AlphaFoldDB" id="A0A3M8FAY3"/>
<evidence type="ECO:0000313" key="4">
    <source>
        <dbReference type="Proteomes" id="UP000028058"/>
    </source>
</evidence>
<accession>A0A3M8FAY3</accession>
<protein>
    <submittedName>
        <fullName evidence="3">DUF2493 domain-containing protein</fullName>
    </submittedName>
</protein>
<feature type="domain" description="YspA cpYpsA-related SLOG" evidence="2">
    <location>
        <begin position="8"/>
        <end position="61"/>
    </location>
</feature>
<name>A0A3M8FAY3_9ACTN</name>
<dbReference type="EMBL" id="JNAD02000002">
    <property type="protein sequence ID" value="RKM98168.1"/>
    <property type="molecule type" value="Genomic_DNA"/>
</dbReference>
<dbReference type="Proteomes" id="UP000028058">
    <property type="component" value="Unassembled WGS sequence"/>
</dbReference>
<dbReference type="OrthoDB" id="4224528at2"/>
<comment type="caution">
    <text evidence="3">The sequence shown here is derived from an EMBL/GenBank/DDBJ whole genome shotgun (WGS) entry which is preliminary data.</text>
</comment>
<sequence>MTLVLEEPRVLVCGSRRWPWPGTVEAVLDRLLARHGRDLVVIEGAATGADSAAHAWCERHCLGPERHRCHPVDWAAERRARPQAWRMAGPERNTRMLVQERPRLIIAFHDHFSPGSGGTSDMCLRGLTEQVPVWLVPSEDAQRGTWLRLGMFPEGRQRRIRGELDAATHSGKAAEGSESGGR</sequence>
<proteinExistence type="predicted"/>
<dbReference type="RefSeq" id="WP_078961556.1">
    <property type="nucleotide sequence ID" value="NZ_CP134822.1"/>
</dbReference>
<feature type="region of interest" description="Disordered" evidence="1">
    <location>
        <begin position="163"/>
        <end position="182"/>
    </location>
</feature>
<feature type="compositionally biased region" description="Low complexity" evidence="1">
    <location>
        <begin position="170"/>
        <end position="182"/>
    </location>
</feature>
<evidence type="ECO:0000256" key="1">
    <source>
        <dbReference type="SAM" id="MobiDB-lite"/>
    </source>
</evidence>
<keyword evidence="4" id="KW-1185">Reference proteome</keyword>
<dbReference type="InterPro" id="IPR019627">
    <property type="entry name" value="YAcAr"/>
</dbReference>
<reference evidence="3 4" key="1">
    <citation type="journal article" date="2014" name="Genome Announc.">
        <title>Draft Genome Sequence of Streptomyces fradiae ATCC 19609, a Strain Highly Sensitive to Antibiotics.</title>
        <authorList>
            <person name="Bekker O.B."/>
            <person name="Klimina K.M."/>
            <person name="Vatlin A.A."/>
            <person name="Zakharevich N.V."/>
            <person name="Kasianov A.S."/>
            <person name="Danilenko V.N."/>
        </authorList>
    </citation>
    <scope>NUCLEOTIDE SEQUENCE [LARGE SCALE GENOMIC DNA]</scope>
    <source>
        <strain evidence="3 4">ATCC 19609</strain>
    </source>
</reference>
<evidence type="ECO:0000259" key="2">
    <source>
        <dbReference type="Pfam" id="PF10686"/>
    </source>
</evidence>
<dbReference type="Pfam" id="PF10686">
    <property type="entry name" value="YAcAr"/>
    <property type="match status" value="1"/>
</dbReference>
<gene>
    <name evidence="3" type="ORF">SFRA_006605</name>
</gene>
<evidence type="ECO:0000313" key="3">
    <source>
        <dbReference type="EMBL" id="RKM98168.1"/>
    </source>
</evidence>
<organism evidence="3 4">
    <name type="scientific">Streptomyces xinghaiensis</name>
    <dbReference type="NCBI Taxonomy" id="1038928"/>
    <lineage>
        <taxon>Bacteria</taxon>
        <taxon>Bacillati</taxon>
        <taxon>Actinomycetota</taxon>
        <taxon>Actinomycetes</taxon>
        <taxon>Kitasatosporales</taxon>
        <taxon>Streptomycetaceae</taxon>
        <taxon>Streptomyces</taxon>
    </lineage>
</organism>